<dbReference type="InterPro" id="IPR036388">
    <property type="entry name" value="WH-like_DNA-bd_sf"/>
</dbReference>
<feature type="compositionally biased region" description="Basic residues" evidence="3">
    <location>
        <begin position="122"/>
        <end position="135"/>
    </location>
</feature>
<dbReference type="PANTHER" id="PTHR22792">
    <property type="entry name" value="LUPUS LA PROTEIN-RELATED"/>
    <property type="match status" value="1"/>
</dbReference>
<keyword evidence="6" id="KW-1185">Reference proteome</keyword>
<feature type="compositionally biased region" description="Basic and acidic residues" evidence="3">
    <location>
        <begin position="997"/>
        <end position="1010"/>
    </location>
</feature>
<comment type="caution">
    <text evidence="5">The sequence shown here is derived from an EMBL/GenBank/DDBJ whole genome shotgun (WGS) entry which is preliminary data.</text>
</comment>
<dbReference type="SMART" id="SM00715">
    <property type="entry name" value="LA"/>
    <property type="match status" value="1"/>
</dbReference>
<organism evidence="5 6">
    <name type="scientific">Acorus gramineus</name>
    <name type="common">Dwarf sweet flag</name>
    <dbReference type="NCBI Taxonomy" id="55184"/>
    <lineage>
        <taxon>Eukaryota</taxon>
        <taxon>Viridiplantae</taxon>
        <taxon>Streptophyta</taxon>
        <taxon>Embryophyta</taxon>
        <taxon>Tracheophyta</taxon>
        <taxon>Spermatophyta</taxon>
        <taxon>Magnoliopsida</taxon>
        <taxon>Liliopsida</taxon>
        <taxon>Acoraceae</taxon>
        <taxon>Acorus</taxon>
    </lineage>
</organism>
<dbReference type="EMBL" id="JAUJYN010000002">
    <property type="protein sequence ID" value="KAK1277278.1"/>
    <property type="molecule type" value="Genomic_DNA"/>
</dbReference>
<feature type="compositionally biased region" description="Low complexity" evidence="3">
    <location>
        <begin position="103"/>
        <end position="121"/>
    </location>
</feature>
<reference evidence="5" key="2">
    <citation type="submission" date="2023-06" db="EMBL/GenBank/DDBJ databases">
        <authorList>
            <person name="Ma L."/>
            <person name="Liu K.-W."/>
            <person name="Li Z."/>
            <person name="Hsiao Y.-Y."/>
            <person name="Qi Y."/>
            <person name="Fu T."/>
            <person name="Tang G."/>
            <person name="Zhang D."/>
            <person name="Sun W.-H."/>
            <person name="Liu D.-K."/>
            <person name="Li Y."/>
            <person name="Chen G.-Z."/>
            <person name="Liu X.-D."/>
            <person name="Liao X.-Y."/>
            <person name="Jiang Y.-T."/>
            <person name="Yu X."/>
            <person name="Hao Y."/>
            <person name="Huang J."/>
            <person name="Zhao X.-W."/>
            <person name="Ke S."/>
            <person name="Chen Y.-Y."/>
            <person name="Wu W.-L."/>
            <person name="Hsu J.-L."/>
            <person name="Lin Y.-F."/>
            <person name="Huang M.-D."/>
            <person name="Li C.-Y."/>
            <person name="Huang L."/>
            <person name="Wang Z.-W."/>
            <person name="Zhao X."/>
            <person name="Zhong W.-Y."/>
            <person name="Peng D.-H."/>
            <person name="Ahmad S."/>
            <person name="Lan S."/>
            <person name="Zhang J.-S."/>
            <person name="Tsai W.-C."/>
            <person name="Van De Peer Y."/>
            <person name="Liu Z.-J."/>
        </authorList>
    </citation>
    <scope>NUCLEOTIDE SEQUENCE</scope>
    <source>
        <strain evidence="5">SCP</strain>
        <tissue evidence="5">Leaves</tissue>
    </source>
</reference>
<evidence type="ECO:0000256" key="2">
    <source>
        <dbReference type="PROSITE-ProRule" id="PRU00332"/>
    </source>
</evidence>
<feature type="compositionally biased region" description="Low complexity" evidence="3">
    <location>
        <begin position="739"/>
        <end position="750"/>
    </location>
</feature>
<dbReference type="InterPro" id="IPR036390">
    <property type="entry name" value="WH_DNA-bd_sf"/>
</dbReference>
<accession>A0AAV9BLI3</accession>
<dbReference type="GO" id="GO:0048255">
    <property type="term" value="P:mRNA stabilization"/>
    <property type="evidence" value="ECO:0007669"/>
    <property type="project" value="InterPro"/>
</dbReference>
<keyword evidence="1 2" id="KW-0694">RNA-binding</keyword>
<dbReference type="Pfam" id="PF05383">
    <property type="entry name" value="La"/>
    <property type="match status" value="1"/>
</dbReference>
<feature type="region of interest" description="Disordered" evidence="3">
    <location>
        <begin position="734"/>
        <end position="781"/>
    </location>
</feature>
<sequence>MEAAVAVKAEPAGPESRVVAPMMEERESLGEETRETKATTWKKPPPVAAAVMGADSWPELGKAATEVSVRTAAKADPPKAVTAPPPAPQPTKPGMASVPGPRPVQGPVGPHKSNGFGSNNHSNKHHSGNHHKSGSKRNAPANGVPSLHGPVSYHAPFVPPTGPPLYPPVQQATRFPASEYAFSPCPTPLANVDSQGVNPGCDNPMQGFIPPSQGGGINAQRNFHPPPRGDHGPWRPNVPGYPNRRPHAQEAGGRINHSWHHQRMFDPRNNMSMHQNVGPRPFFRPMAPLYAPPPNFVNGQPFPAFPPGYYVTAPHPDMLRGFPPQYVSHPPNPVYPVSNPETLALRANVIKQVEYYFSDENLPKDTFLLHLLDDQGWVSVTKIADFKRGDRIRRRNDVRSPLSLKNHVSSPEAETPRGPLDKSANADLRKNEFCDGNKNTAEGQHSPVGLEIQGESTSTEDDSFRSSSNGRLECNIEKVIPGDEQQVCDEGNVVLSTTYNSGMNSHLKVEDYTSCRCTADGDLVGAFPDVLNRGTNSCFSSGCLDETSMFPRNGDHEVGPSSFKSGLKKVSMLSKAFSNEQSGLAGEQSTFLLDEELELEHALTCKDSIRRTITPVGYVGSHVYIGHSDYMGPSEGNIPADLNSVDDEDDDEQDMQKIMIVTQKADVESVFSTRMNDDGSSSRGQSEPISEELAKAINDGLLFYEQECQRNKLELETGDGDSKSTSSSSILKARQNFVGNNGSEEPGNSSSRRRQNKGMKAQSGHKQRFISSNFKNHGNVPNRHSIISESPPSRSVGYFFLPKSPDNHGPLSSRLSASPRGILAGSSPPVGSVPKPFPPFQHPSHRLLEENGFTHQKYLKYRKRCLSERKRLGVGRGEGMNTLYRFWCYFLRDHFNQPMYNDFRNLALEDTAANYYYGLECLFRFYSYGLEKQFRDDLYEDFEQFTLEFYHKGNIYGLEKYWAFHHFREERKDTEPLKKQPELDRLLREEYQSLDDFKKANQGAEKKAKESGGSNRNIGK</sequence>
<feature type="compositionally biased region" description="Basic and acidic residues" evidence="3">
    <location>
        <begin position="23"/>
        <end position="37"/>
    </location>
</feature>
<feature type="compositionally biased region" description="Basic residues" evidence="3">
    <location>
        <begin position="751"/>
        <end position="768"/>
    </location>
</feature>
<dbReference type="PANTHER" id="PTHR22792:SF101">
    <property type="entry name" value="LA-RELATED PROTEIN 1A"/>
    <property type="match status" value="1"/>
</dbReference>
<feature type="region of interest" description="Disordered" evidence="3">
    <location>
        <begin position="997"/>
        <end position="1020"/>
    </location>
</feature>
<gene>
    <name evidence="5" type="ORF">QJS04_geneDACA003516</name>
</gene>
<dbReference type="SUPFAM" id="SSF46785">
    <property type="entry name" value="Winged helix' DNA-binding domain"/>
    <property type="match status" value="1"/>
</dbReference>
<evidence type="ECO:0000259" key="4">
    <source>
        <dbReference type="PROSITE" id="PS50961"/>
    </source>
</evidence>
<name>A0AAV9BLI3_ACOGR</name>
<feature type="region of interest" description="Disordered" evidence="3">
    <location>
        <begin position="1"/>
        <end position="47"/>
    </location>
</feature>
<dbReference type="InterPro" id="IPR006630">
    <property type="entry name" value="La_HTH"/>
</dbReference>
<feature type="region of interest" description="Disordered" evidence="3">
    <location>
        <begin position="62"/>
        <end position="152"/>
    </location>
</feature>
<feature type="compositionally biased region" description="Low complexity" evidence="3">
    <location>
        <begin position="71"/>
        <end position="82"/>
    </location>
</feature>
<dbReference type="InterPro" id="IPR006607">
    <property type="entry name" value="DM15"/>
</dbReference>
<evidence type="ECO:0000313" key="5">
    <source>
        <dbReference type="EMBL" id="KAK1277278.1"/>
    </source>
</evidence>
<dbReference type="InterPro" id="IPR045180">
    <property type="entry name" value="La_dom_prot"/>
</dbReference>
<dbReference type="GO" id="GO:0000339">
    <property type="term" value="F:RNA cap binding"/>
    <property type="evidence" value="ECO:0007669"/>
    <property type="project" value="InterPro"/>
</dbReference>
<feature type="domain" description="HTH La-type RNA-binding" evidence="4">
    <location>
        <begin position="339"/>
        <end position="432"/>
    </location>
</feature>
<dbReference type="PROSITE" id="PS50961">
    <property type="entry name" value="HTH_LA"/>
    <property type="match status" value="1"/>
</dbReference>
<evidence type="ECO:0000256" key="3">
    <source>
        <dbReference type="SAM" id="MobiDB-lite"/>
    </source>
</evidence>
<dbReference type="AlphaFoldDB" id="A0AAV9BLI3"/>
<feature type="region of interest" description="Disordered" evidence="3">
    <location>
        <begin position="402"/>
        <end position="469"/>
    </location>
</feature>
<dbReference type="CDD" id="cd07323">
    <property type="entry name" value="LAM"/>
    <property type="match status" value="1"/>
</dbReference>
<proteinExistence type="predicted"/>
<dbReference type="Gene3D" id="1.10.10.10">
    <property type="entry name" value="Winged helix-like DNA-binding domain superfamily/Winged helix DNA-binding domain"/>
    <property type="match status" value="1"/>
</dbReference>
<evidence type="ECO:0000313" key="6">
    <source>
        <dbReference type="Proteomes" id="UP001179952"/>
    </source>
</evidence>
<dbReference type="SMART" id="SM00684">
    <property type="entry name" value="DM15"/>
    <property type="match status" value="3"/>
</dbReference>
<dbReference type="Pfam" id="PF21071">
    <property type="entry name" value="LARP1_HEAT"/>
    <property type="match status" value="1"/>
</dbReference>
<protein>
    <recommendedName>
        <fullName evidence="4">HTH La-type RNA-binding domain-containing protein</fullName>
    </recommendedName>
</protein>
<evidence type="ECO:0000256" key="1">
    <source>
        <dbReference type="ARBA" id="ARBA00022884"/>
    </source>
</evidence>
<reference evidence="5" key="1">
    <citation type="journal article" date="2023" name="Nat. Commun.">
        <title>Diploid and tetraploid genomes of Acorus and the evolution of monocots.</title>
        <authorList>
            <person name="Ma L."/>
            <person name="Liu K.W."/>
            <person name="Li Z."/>
            <person name="Hsiao Y.Y."/>
            <person name="Qi Y."/>
            <person name="Fu T."/>
            <person name="Tang G.D."/>
            <person name="Zhang D."/>
            <person name="Sun W.H."/>
            <person name="Liu D.K."/>
            <person name="Li Y."/>
            <person name="Chen G.Z."/>
            <person name="Liu X.D."/>
            <person name="Liao X.Y."/>
            <person name="Jiang Y.T."/>
            <person name="Yu X."/>
            <person name="Hao Y."/>
            <person name="Huang J."/>
            <person name="Zhao X.W."/>
            <person name="Ke S."/>
            <person name="Chen Y.Y."/>
            <person name="Wu W.L."/>
            <person name="Hsu J.L."/>
            <person name="Lin Y.F."/>
            <person name="Huang M.D."/>
            <person name="Li C.Y."/>
            <person name="Huang L."/>
            <person name="Wang Z.W."/>
            <person name="Zhao X."/>
            <person name="Zhong W.Y."/>
            <person name="Peng D.H."/>
            <person name="Ahmad S."/>
            <person name="Lan S."/>
            <person name="Zhang J.S."/>
            <person name="Tsai W.C."/>
            <person name="Van de Peer Y."/>
            <person name="Liu Z.J."/>
        </authorList>
    </citation>
    <scope>NUCLEOTIDE SEQUENCE</scope>
    <source>
        <strain evidence="5">SCP</strain>
    </source>
</reference>
<dbReference type="Proteomes" id="UP001179952">
    <property type="component" value="Unassembled WGS sequence"/>
</dbReference>